<gene>
    <name evidence="1" type="ORF">EA457_06875</name>
</gene>
<accession>A0A9X7X8Y4</accession>
<sequence length="113" mass="12960">MTILEELTGLLTQLDIPSETGAFSDSAPDTYVVLTPLTDRFEIFGDNYPLIDVNEVRISFFSKVNYLELQKQITQVLLQADFTITDRLFVGFEKETKYFHVAIDVAKHYEMEG</sequence>
<protein>
    <recommendedName>
        <fullName evidence="3">Phage protein</fullName>
    </recommendedName>
</protein>
<evidence type="ECO:0008006" key="3">
    <source>
        <dbReference type="Google" id="ProtNLM"/>
    </source>
</evidence>
<dbReference type="EMBL" id="CP033165">
    <property type="protein sequence ID" value="QGH02282.1"/>
    <property type="molecule type" value="Genomic_DNA"/>
</dbReference>
<dbReference type="AlphaFoldDB" id="A0A9X7X8Y4"/>
<evidence type="ECO:0000313" key="1">
    <source>
        <dbReference type="EMBL" id="QGH02282.1"/>
    </source>
</evidence>
<proteinExistence type="predicted"/>
<dbReference type="RefSeq" id="WP_155778532.1">
    <property type="nucleotide sequence ID" value="NZ_CP033165.1"/>
</dbReference>
<dbReference type="Proteomes" id="UP000347383">
    <property type="component" value="Chromosome"/>
</dbReference>
<evidence type="ECO:0000313" key="2">
    <source>
        <dbReference type="Proteomes" id="UP000347383"/>
    </source>
</evidence>
<organism evidence="1 2">
    <name type="scientific">Streptococcus dysgalactiae subsp. dysgalactiae</name>
    <dbReference type="NCBI Taxonomy" id="99822"/>
    <lineage>
        <taxon>Bacteria</taxon>
        <taxon>Bacillati</taxon>
        <taxon>Bacillota</taxon>
        <taxon>Bacilli</taxon>
        <taxon>Lactobacillales</taxon>
        <taxon>Streptococcaceae</taxon>
        <taxon>Streptococcus</taxon>
    </lineage>
</organism>
<reference evidence="1 2" key="1">
    <citation type="submission" date="2018-10" db="EMBL/GenBank/DDBJ databases">
        <title>Comparative Genomics Analysis of the Streptococcus dysgalactiae subspecies dysgalactiae.</title>
        <authorList>
            <person name="Koh T.H."/>
            <person name="Abdul Rahman N."/>
            <person name="Sessions O.M."/>
        </authorList>
    </citation>
    <scope>NUCLEOTIDE SEQUENCE [LARGE SCALE GENOMIC DNA]</scope>
    <source>
        <strain evidence="1 2">DB60705-15</strain>
    </source>
</reference>
<name>A0A9X7X8Y4_STRDY</name>